<evidence type="ECO:0000256" key="1">
    <source>
        <dbReference type="SAM" id="Phobius"/>
    </source>
</evidence>
<dbReference type="STRING" id="226505.SAMN05444394_2896"/>
<dbReference type="InterPro" id="IPR045749">
    <property type="entry name" value="DUF6090"/>
</dbReference>
<keyword evidence="1" id="KW-0472">Membrane</keyword>
<dbReference type="Proteomes" id="UP000185221">
    <property type="component" value="Unassembled WGS sequence"/>
</dbReference>
<dbReference type="RefSeq" id="WP_074225689.1">
    <property type="nucleotide sequence ID" value="NZ_FSRC01000002.1"/>
</dbReference>
<feature type="transmembrane region" description="Helical" evidence="1">
    <location>
        <begin position="21"/>
        <end position="40"/>
    </location>
</feature>
<keyword evidence="1" id="KW-1133">Transmembrane helix</keyword>
<accession>A0A1N6G1H1</accession>
<reference evidence="3" key="1">
    <citation type="submission" date="2016-11" db="EMBL/GenBank/DDBJ databases">
        <authorList>
            <person name="Varghese N."/>
            <person name="Submissions S."/>
        </authorList>
    </citation>
    <scope>NUCLEOTIDE SEQUENCE [LARGE SCALE GENOMIC DNA]</scope>
    <source>
        <strain evidence="3">DSM 15292</strain>
    </source>
</reference>
<keyword evidence="1" id="KW-0812">Transmembrane</keyword>
<dbReference type="OrthoDB" id="822590at2"/>
<evidence type="ECO:0000313" key="3">
    <source>
        <dbReference type="Proteomes" id="UP000185221"/>
    </source>
</evidence>
<name>A0A1N6G1H1_9BACT</name>
<protein>
    <submittedName>
        <fullName evidence="2">Uncharacterized protein</fullName>
    </submittedName>
</protein>
<dbReference type="AlphaFoldDB" id="A0A1N6G1H1"/>
<sequence length="241" mass="27926">MISFFRKIRQELLKANTFTRYLAYALGEILLVVIGILIALQVNNWNENRKVDAAQFNLLSNFMVDLMADSVLLKDYESDLSAVMQTHKQLFMSGKGILSYSEIENPQLIRGSIRYHSITLSNHPNIGTQVMDDEIINEILDYYQFLARVDNSYLQYDNVVKETVRPYLAKNLALNPDYLFDNEKEEKSPLDLDQFAKVILQDDFGQVLFEANLKAAETMEFFEELESRNFALRNLIKKKVS</sequence>
<organism evidence="2 3">
    <name type="scientific">Algoriphagus halophilus</name>
    <dbReference type="NCBI Taxonomy" id="226505"/>
    <lineage>
        <taxon>Bacteria</taxon>
        <taxon>Pseudomonadati</taxon>
        <taxon>Bacteroidota</taxon>
        <taxon>Cytophagia</taxon>
        <taxon>Cytophagales</taxon>
        <taxon>Cyclobacteriaceae</taxon>
        <taxon>Algoriphagus</taxon>
    </lineage>
</organism>
<proteinExistence type="predicted"/>
<dbReference type="EMBL" id="FSRC01000002">
    <property type="protein sequence ID" value="SIO01368.1"/>
    <property type="molecule type" value="Genomic_DNA"/>
</dbReference>
<dbReference type="Pfam" id="PF19578">
    <property type="entry name" value="DUF6090"/>
    <property type="match status" value="1"/>
</dbReference>
<keyword evidence="3" id="KW-1185">Reference proteome</keyword>
<gene>
    <name evidence="2" type="ORF">SAMN05444394_2896</name>
</gene>
<evidence type="ECO:0000313" key="2">
    <source>
        <dbReference type="EMBL" id="SIO01368.1"/>
    </source>
</evidence>